<evidence type="ECO:0000256" key="1">
    <source>
        <dbReference type="ARBA" id="ARBA00019235"/>
    </source>
</evidence>
<dbReference type="Proteomes" id="UP000269945">
    <property type="component" value="Unassembled WGS sequence"/>
</dbReference>
<keyword evidence="4" id="KW-1185">Reference proteome</keyword>
<dbReference type="GO" id="GO:0016020">
    <property type="term" value="C:membrane"/>
    <property type="evidence" value="ECO:0007669"/>
    <property type="project" value="GOC"/>
</dbReference>
<dbReference type="GO" id="GO:0046514">
    <property type="term" value="P:ceramide catabolic process"/>
    <property type="evidence" value="ECO:0007669"/>
    <property type="project" value="InterPro"/>
</dbReference>
<evidence type="ECO:0000313" key="3">
    <source>
        <dbReference type="EMBL" id="VCW68268.1"/>
    </source>
</evidence>
<dbReference type="InterPro" id="IPR006823">
    <property type="entry name" value="Ceramidase_alk"/>
</dbReference>
<dbReference type="Pfam" id="PF04734">
    <property type="entry name" value="Ceramidase_alk"/>
    <property type="match status" value="1"/>
</dbReference>
<evidence type="ECO:0000259" key="2">
    <source>
        <dbReference type="Pfam" id="PF04734"/>
    </source>
</evidence>
<dbReference type="GO" id="GO:0017040">
    <property type="term" value="F:N-acylsphingosine amidohydrolase activity"/>
    <property type="evidence" value="ECO:0007669"/>
    <property type="project" value="InterPro"/>
</dbReference>
<dbReference type="GO" id="GO:0042759">
    <property type="term" value="P:long-chain fatty acid biosynthetic process"/>
    <property type="evidence" value="ECO:0007669"/>
    <property type="project" value="TreeGrafter"/>
</dbReference>
<dbReference type="EMBL" id="CYRY02003671">
    <property type="protein sequence ID" value="VCW68268.1"/>
    <property type="molecule type" value="Genomic_DNA"/>
</dbReference>
<protein>
    <recommendedName>
        <fullName evidence="1">Neutral ceramidase</fullName>
    </recommendedName>
</protein>
<dbReference type="PANTHER" id="PTHR12670:SF1">
    <property type="entry name" value="NEUTRAL CERAMIDASE"/>
    <property type="match status" value="1"/>
</dbReference>
<organism evidence="3 4">
    <name type="scientific">Gulo gulo</name>
    <name type="common">Wolverine</name>
    <name type="synonym">Gluton</name>
    <dbReference type="NCBI Taxonomy" id="48420"/>
    <lineage>
        <taxon>Eukaryota</taxon>
        <taxon>Metazoa</taxon>
        <taxon>Chordata</taxon>
        <taxon>Craniata</taxon>
        <taxon>Vertebrata</taxon>
        <taxon>Euteleostomi</taxon>
        <taxon>Mammalia</taxon>
        <taxon>Eutheria</taxon>
        <taxon>Laurasiatheria</taxon>
        <taxon>Carnivora</taxon>
        <taxon>Caniformia</taxon>
        <taxon>Musteloidea</taxon>
        <taxon>Mustelidae</taxon>
        <taxon>Guloninae</taxon>
        <taxon>Gulo</taxon>
    </lineage>
</organism>
<gene>
    <name evidence="3" type="ORF">BN2614_LOCUS1</name>
</gene>
<evidence type="ECO:0000313" key="4">
    <source>
        <dbReference type="Proteomes" id="UP000269945"/>
    </source>
</evidence>
<dbReference type="InterPro" id="IPR031329">
    <property type="entry name" value="NEUT/ALK_ceramidase_N"/>
</dbReference>
<accession>A0A9X9PVM7</accession>
<dbReference type="GO" id="GO:0005576">
    <property type="term" value="C:extracellular region"/>
    <property type="evidence" value="ECO:0007669"/>
    <property type="project" value="TreeGrafter"/>
</dbReference>
<dbReference type="GO" id="GO:0046512">
    <property type="term" value="P:sphingosine biosynthetic process"/>
    <property type="evidence" value="ECO:0007669"/>
    <property type="project" value="TreeGrafter"/>
</dbReference>
<name>A0A9X9PVM7_GULGU</name>
<dbReference type="AlphaFoldDB" id="A0A9X9PVM7"/>
<feature type="domain" description="Neutral/alkaline non-lysosomal ceramidase N-terminal" evidence="2">
    <location>
        <begin position="1"/>
        <end position="49"/>
    </location>
</feature>
<reference evidence="3 4" key="1">
    <citation type="submission" date="2018-10" db="EMBL/GenBank/DDBJ databases">
        <authorList>
            <person name="Ekblom R."/>
            <person name="Jareborg N."/>
        </authorList>
    </citation>
    <scope>NUCLEOTIDE SEQUENCE [LARGE SCALE GENOMIC DNA]</scope>
    <source>
        <tissue evidence="3">Muscle</tissue>
    </source>
</reference>
<sequence>MGYSKTGQNARGILTRLYSRAFVIAEPDGLNRMVFVSVDIGMVSQRLRLE</sequence>
<dbReference type="PANTHER" id="PTHR12670">
    <property type="entry name" value="CERAMIDASE"/>
    <property type="match status" value="1"/>
</dbReference>
<comment type="caution">
    <text evidence="3">The sequence shown here is derived from an EMBL/GenBank/DDBJ whole genome shotgun (WGS) entry which is preliminary data.</text>
</comment>
<proteinExistence type="predicted"/>
<feature type="non-terminal residue" evidence="3">
    <location>
        <position position="50"/>
    </location>
</feature>